<feature type="transmembrane region" description="Helical" evidence="1">
    <location>
        <begin position="54"/>
        <end position="73"/>
    </location>
</feature>
<feature type="transmembrane region" description="Helical" evidence="1">
    <location>
        <begin position="85"/>
        <end position="105"/>
    </location>
</feature>
<dbReference type="STRING" id="1802481.A2W13_00180"/>
<comment type="caution">
    <text evidence="2">The sequence shown here is derived from an EMBL/GenBank/DDBJ whole genome shotgun (WGS) entry which is preliminary data.</text>
</comment>
<evidence type="ECO:0000256" key="1">
    <source>
        <dbReference type="SAM" id="Phobius"/>
    </source>
</evidence>
<keyword evidence="1" id="KW-1133">Transmembrane helix</keyword>
<evidence type="ECO:0000313" key="2">
    <source>
        <dbReference type="EMBL" id="OGM10864.1"/>
    </source>
</evidence>
<accession>A0A1F7X724</accession>
<name>A0A1F7X724_9BACT</name>
<evidence type="ECO:0000313" key="3">
    <source>
        <dbReference type="Proteomes" id="UP000178533"/>
    </source>
</evidence>
<evidence type="ECO:0008006" key="4">
    <source>
        <dbReference type="Google" id="ProtNLM"/>
    </source>
</evidence>
<gene>
    <name evidence="2" type="ORF">A2W13_00180</name>
</gene>
<organism evidence="2 3">
    <name type="scientific">Candidatus Woesebacteria bacterium RBG_16_36_11</name>
    <dbReference type="NCBI Taxonomy" id="1802481"/>
    <lineage>
        <taxon>Bacteria</taxon>
        <taxon>Candidatus Woeseibacteriota</taxon>
    </lineage>
</organism>
<dbReference type="AlphaFoldDB" id="A0A1F7X724"/>
<dbReference type="Proteomes" id="UP000178533">
    <property type="component" value="Unassembled WGS sequence"/>
</dbReference>
<dbReference type="EMBL" id="MGFT01000034">
    <property type="protein sequence ID" value="OGM10864.1"/>
    <property type="molecule type" value="Genomic_DNA"/>
</dbReference>
<proteinExistence type="predicted"/>
<feature type="transmembrane region" description="Helical" evidence="1">
    <location>
        <begin position="7"/>
        <end position="24"/>
    </location>
</feature>
<sequence length="157" mass="17818">MKKIYTIQSFILLIGTLFAWFTVYTDFSRFYNLYGDITKISGCIIPNPVTTPCFYGAFAFLIAFIWSLYILKFSEEKKVIHQKRLNILLIASTIFAWSNLALEIFNFYSKKAEGQVSCSGVPSTSIFTTPCFIGSMIFLAGLITSLVIIKKNKIKDN</sequence>
<reference evidence="2 3" key="1">
    <citation type="journal article" date="2016" name="Nat. Commun.">
        <title>Thousands of microbial genomes shed light on interconnected biogeochemical processes in an aquifer system.</title>
        <authorList>
            <person name="Anantharaman K."/>
            <person name="Brown C.T."/>
            <person name="Hug L.A."/>
            <person name="Sharon I."/>
            <person name="Castelle C.J."/>
            <person name="Probst A.J."/>
            <person name="Thomas B.C."/>
            <person name="Singh A."/>
            <person name="Wilkins M.J."/>
            <person name="Karaoz U."/>
            <person name="Brodie E.L."/>
            <person name="Williams K.H."/>
            <person name="Hubbard S.S."/>
            <person name="Banfield J.F."/>
        </authorList>
    </citation>
    <scope>NUCLEOTIDE SEQUENCE [LARGE SCALE GENOMIC DNA]</scope>
</reference>
<keyword evidence="1" id="KW-0812">Transmembrane</keyword>
<keyword evidence="1" id="KW-0472">Membrane</keyword>
<feature type="transmembrane region" description="Helical" evidence="1">
    <location>
        <begin position="125"/>
        <end position="149"/>
    </location>
</feature>
<protein>
    <recommendedName>
        <fullName evidence="4">Vitamin K epoxide reductase domain-containing protein</fullName>
    </recommendedName>
</protein>